<dbReference type="STRING" id="1960309.SAMN03159343_0495"/>
<feature type="compositionally biased region" description="Basic and acidic residues" evidence="1">
    <location>
        <begin position="51"/>
        <end position="77"/>
    </location>
</feature>
<reference evidence="3" key="1">
    <citation type="submission" date="2016-10" db="EMBL/GenBank/DDBJ databases">
        <authorList>
            <person name="Varghese N."/>
            <person name="Submissions S."/>
        </authorList>
    </citation>
    <scope>NUCLEOTIDE SEQUENCE [LARGE SCALE GENOMIC DNA]</scope>
    <source>
        <strain evidence="3">DSM 45722</strain>
    </source>
</reference>
<sequence>MDDSELRPVGRTSYRPPTAPPAMRPRRRATSPGTGAGSTAGPEPTVEPLPDTDRADRPASDDDARYLADRPPHWGSD</sequence>
<dbReference type="Proteomes" id="UP000198981">
    <property type="component" value="Unassembled WGS sequence"/>
</dbReference>
<evidence type="ECO:0000313" key="2">
    <source>
        <dbReference type="EMBL" id="SCX38758.1"/>
    </source>
</evidence>
<protein>
    <submittedName>
        <fullName evidence="2">Uncharacterized protein</fullName>
    </submittedName>
</protein>
<dbReference type="AlphaFoldDB" id="A0A1G4XDM1"/>
<organism evidence="2 3">
    <name type="scientific">Klenkia marina</name>
    <dbReference type="NCBI Taxonomy" id="1960309"/>
    <lineage>
        <taxon>Bacteria</taxon>
        <taxon>Bacillati</taxon>
        <taxon>Actinomycetota</taxon>
        <taxon>Actinomycetes</taxon>
        <taxon>Geodermatophilales</taxon>
        <taxon>Geodermatophilaceae</taxon>
        <taxon>Klenkia</taxon>
    </lineage>
</organism>
<evidence type="ECO:0000313" key="3">
    <source>
        <dbReference type="Proteomes" id="UP000198981"/>
    </source>
</evidence>
<dbReference type="EMBL" id="FMUH01000001">
    <property type="protein sequence ID" value="SCX38758.1"/>
    <property type="molecule type" value="Genomic_DNA"/>
</dbReference>
<keyword evidence="3" id="KW-1185">Reference proteome</keyword>
<feature type="region of interest" description="Disordered" evidence="1">
    <location>
        <begin position="1"/>
        <end position="77"/>
    </location>
</feature>
<dbReference type="RefSeq" id="WP_092799313.1">
    <property type="nucleotide sequence ID" value="NZ_FMUH01000001.1"/>
</dbReference>
<gene>
    <name evidence="2" type="ORF">SAMN03159343_0495</name>
</gene>
<proteinExistence type="predicted"/>
<evidence type="ECO:0000256" key="1">
    <source>
        <dbReference type="SAM" id="MobiDB-lite"/>
    </source>
</evidence>
<name>A0A1G4XDM1_9ACTN</name>
<accession>A0A1G4XDM1</accession>
<feature type="compositionally biased region" description="Low complexity" evidence="1">
    <location>
        <begin position="30"/>
        <end position="44"/>
    </location>
</feature>